<organism evidence="1 2">
    <name type="scientific">Coemansia furcata</name>
    <dbReference type="NCBI Taxonomy" id="417177"/>
    <lineage>
        <taxon>Eukaryota</taxon>
        <taxon>Fungi</taxon>
        <taxon>Fungi incertae sedis</taxon>
        <taxon>Zoopagomycota</taxon>
        <taxon>Kickxellomycotina</taxon>
        <taxon>Kickxellomycetes</taxon>
        <taxon>Kickxellales</taxon>
        <taxon>Kickxellaceae</taxon>
        <taxon>Coemansia</taxon>
    </lineage>
</organism>
<reference evidence="1" key="1">
    <citation type="submission" date="2022-07" db="EMBL/GenBank/DDBJ databases">
        <title>Phylogenomic reconstructions and comparative analyses of Kickxellomycotina fungi.</title>
        <authorList>
            <person name="Reynolds N.K."/>
            <person name="Stajich J.E."/>
            <person name="Barry K."/>
            <person name="Grigoriev I.V."/>
            <person name="Crous P."/>
            <person name="Smith M.E."/>
        </authorList>
    </citation>
    <scope>NUCLEOTIDE SEQUENCE</scope>
    <source>
        <strain evidence="1">CBS 102833</strain>
    </source>
</reference>
<comment type="caution">
    <text evidence="1">The sequence shown here is derived from an EMBL/GenBank/DDBJ whole genome shotgun (WGS) entry which is preliminary data.</text>
</comment>
<gene>
    <name evidence="1" type="ORF">H4S07_000593</name>
</gene>
<evidence type="ECO:0000313" key="1">
    <source>
        <dbReference type="EMBL" id="KAJ2813564.1"/>
    </source>
</evidence>
<dbReference type="Proteomes" id="UP001140096">
    <property type="component" value="Unassembled WGS sequence"/>
</dbReference>
<accession>A0ACC1LPU8</accession>
<evidence type="ECO:0000313" key="2">
    <source>
        <dbReference type="Proteomes" id="UP001140096"/>
    </source>
</evidence>
<name>A0ACC1LPU8_9FUNG</name>
<dbReference type="EMBL" id="JANBUP010000044">
    <property type="protein sequence ID" value="KAJ2813564.1"/>
    <property type="molecule type" value="Genomic_DNA"/>
</dbReference>
<proteinExistence type="predicted"/>
<protein>
    <submittedName>
        <fullName evidence="1">Uncharacterized protein</fullName>
    </submittedName>
</protein>
<keyword evidence="2" id="KW-1185">Reference proteome</keyword>
<sequence>MTKTKMSAYEQERLENIKQNRELLLSLNLVGDSAVLLGESAGQRRIVNKSKTRAKRSADDDEAEDDGGAWGGRKGRVPRVGAMEVPARRSKRLRGETAEPVTEVEERVIEGGDVSELLLGAESHFASDVVSLAIKVEGHYRGWVEHGVMERLGIQGNATEAWESEGGGKFSFKDPLGTGKKITKKSVPSGQSVAKFVASKLLKKNPNAYFYRHTEPGTEQWTGDWTEEERLVFLQIAKEYGCGDKWGLFSTHLPHRVGYQCSNYYRQYVIPQGWIIDDNYRIDSSGHAVYVGKHKRGGM</sequence>